<dbReference type="InterPro" id="IPR027417">
    <property type="entry name" value="P-loop_NTPase"/>
</dbReference>
<evidence type="ECO:0000313" key="5">
    <source>
        <dbReference type="Proteomes" id="UP001529085"/>
    </source>
</evidence>
<keyword evidence="1" id="KW-0547">Nucleotide-binding</keyword>
<name>A0ABT6FYU2_9FLAO</name>
<evidence type="ECO:0000313" key="4">
    <source>
        <dbReference type="EMBL" id="MDG4714951.1"/>
    </source>
</evidence>
<proteinExistence type="predicted"/>
<sequence>MISVDNLVVEFSGHTLFSDVFFTINENDKIALMGKNGAGKSTMMKIIAGVQNPTKGHVRAPKDAVIAYLPQHLLTEDDTSVLEEASKAFSHVFEMRDEMDALNKQLETRTDYESEDYMKIIERVSDLGEKYYALEEVNYTAEVEKALKGLGFKPEDFNKPTSEFSGGWRMRIELAKILLQKPDLILLDEPTNHIDIESVIWLEDFLVNKAKAVVVISHDRAFVDNITNRTIEVTMGRIYDYKANYTHYLQLREDRRAHQIKAYQEQQKFIADNQAFIERFKGTYSKTNQVASRERMLEKLEIIEVDDIDTSALKLRFPKTQRSGDYPVTVKDVSKSYDDHVVFKNANMSIARGEKVCFVGRNGEGKSTMIKAIMGQIDVEGTCSLGHNVQVGYFAQNQAALLDEDLTIFQTVDEVAKGDIRTQIKNILGRFMFKGDDIDKKVAVLSGGEKTRLAMVKLLLEPVNLLILDEPTNHLDLKSKDVLKEALKEFDGTLILVSHDRDFLQGLSKKVFEFKNQRVIEHFETIDDFLERNRIENIKALDL</sequence>
<organism evidence="4 5">
    <name type="scientific">Winogradskyella marincola</name>
    <dbReference type="NCBI Taxonomy" id="3037795"/>
    <lineage>
        <taxon>Bacteria</taxon>
        <taxon>Pseudomonadati</taxon>
        <taxon>Bacteroidota</taxon>
        <taxon>Flavobacteriia</taxon>
        <taxon>Flavobacteriales</taxon>
        <taxon>Flavobacteriaceae</taxon>
        <taxon>Winogradskyella</taxon>
    </lineage>
</organism>
<evidence type="ECO:0000256" key="1">
    <source>
        <dbReference type="ARBA" id="ARBA00022741"/>
    </source>
</evidence>
<dbReference type="PROSITE" id="PS50893">
    <property type="entry name" value="ABC_TRANSPORTER_2"/>
    <property type="match status" value="2"/>
</dbReference>
<dbReference type="Proteomes" id="UP001529085">
    <property type="component" value="Unassembled WGS sequence"/>
</dbReference>
<comment type="caution">
    <text evidence="4">The sequence shown here is derived from an EMBL/GenBank/DDBJ whole genome shotgun (WGS) entry which is preliminary data.</text>
</comment>
<dbReference type="InterPro" id="IPR032781">
    <property type="entry name" value="ABC_tran_Xtn"/>
</dbReference>
<accession>A0ABT6FYU2</accession>
<dbReference type="Pfam" id="PF12848">
    <property type="entry name" value="ABC_tran_Xtn"/>
    <property type="match status" value="1"/>
</dbReference>
<evidence type="ECO:0000256" key="2">
    <source>
        <dbReference type="ARBA" id="ARBA00022840"/>
    </source>
</evidence>
<dbReference type="SUPFAM" id="SSF52540">
    <property type="entry name" value="P-loop containing nucleoside triphosphate hydrolases"/>
    <property type="match status" value="2"/>
</dbReference>
<keyword evidence="5" id="KW-1185">Reference proteome</keyword>
<dbReference type="CDD" id="cd03221">
    <property type="entry name" value="ABCF_EF-3"/>
    <property type="match status" value="2"/>
</dbReference>
<reference evidence="4 5" key="1">
    <citation type="submission" date="2023-03" db="EMBL/GenBank/DDBJ databases">
        <title>Strain YYF002 represents a novel species in the genus Winogradskyella isolated from seawater.</title>
        <authorList>
            <person name="Fu Z.-Y."/>
        </authorList>
    </citation>
    <scope>NUCLEOTIDE SEQUENCE [LARGE SCALE GENOMIC DNA]</scope>
    <source>
        <strain evidence="4 5">YYF002</strain>
    </source>
</reference>
<dbReference type="EMBL" id="JARSBN010000002">
    <property type="protein sequence ID" value="MDG4714951.1"/>
    <property type="molecule type" value="Genomic_DNA"/>
</dbReference>
<dbReference type="GO" id="GO:0005524">
    <property type="term" value="F:ATP binding"/>
    <property type="evidence" value="ECO:0007669"/>
    <property type="project" value="UniProtKB-KW"/>
</dbReference>
<dbReference type="InterPro" id="IPR017871">
    <property type="entry name" value="ABC_transporter-like_CS"/>
</dbReference>
<dbReference type="SMART" id="SM00382">
    <property type="entry name" value="AAA"/>
    <property type="match status" value="2"/>
</dbReference>
<dbReference type="InterPro" id="IPR003439">
    <property type="entry name" value="ABC_transporter-like_ATP-bd"/>
</dbReference>
<dbReference type="PROSITE" id="PS00211">
    <property type="entry name" value="ABC_TRANSPORTER_1"/>
    <property type="match status" value="2"/>
</dbReference>
<evidence type="ECO:0000259" key="3">
    <source>
        <dbReference type="PROSITE" id="PS50893"/>
    </source>
</evidence>
<protein>
    <submittedName>
        <fullName evidence="4">ABC-F family ATP-binding cassette domain-containing protein</fullName>
    </submittedName>
</protein>
<keyword evidence="2 4" id="KW-0067">ATP-binding</keyword>
<dbReference type="Pfam" id="PF00005">
    <property type="entry name" value="ABC_tran"/>
    <property type="match status" value="2"/>
</dbReference>
<feature type="domain" description="ABC transporter" evidence="3">
    <location>
        <begin position="328"/>
        <end position="541"/>
    </location>
</feature>
<dbReference type="PANTHER" id="PTHR42855:SF2">
    <property type="entry name" value="DRUG RESISTANCE ABC TRANSPORTER,ATP-BINDING PROTEIN"/>
    <property type="match status" value="1"/>
</dbReference>
<dbReference type="RefSeq" id="WP_278004420.1">
    <property type="nucleotide sequence ID" value="NZ_JARSBN010000002.1"/>
</dbReference>
<dbReference type="InterPro" id="IPR003593">
    <property type="entry name" value="AAA+_ATPase"/>
</dbReference>
<gene>
    <name evidence="4" type="ORF">P7122_03635</name>
</gene>
<dbReference type="PANTHER" id="PTHR42855">
    <property type="entry name" value="ABC TRANSPORTER ATP-BINDING SUBUNIT"/>
    <property type="match status" value="1"/>
</dbReference>
<dbReference type="Gene3D" id="3.40.50.300">
    <property type="entry name" value="P-loop containing nucleotide triphosphate hydrolases"/>
    <property type="match status" value="2"/>
</dbReference>
<dbReference type="InterPro" id="IPR051309">
    <property type="entry name" value="ABCF_ATPase"/>
</dbReference>
<feature type="domain" description="ABC transporter" evidence="3">
    <location>
        <begin position="2"/>
        <end position="260"/>
    </location>
</feature>